<evidence type="ECO:0000256" key="4">
    <source>
        <dbReference type="ARBA" id="ARBA00023136"/>
    </source>
</evidence>
<keyword evidence="7" id="KW-1185">Reference proteome</keyword>
<feature type="domain" description="Receptor ligand binding region" evidence="5">
    <location>
        <begin position="131"/>
        <end position="265"/>
    </location>
</feature>
<dbReference type="EMBL" id="JAHRIN010052591">
    <property type="protein sequence ID" value="MEQ2210197.1"/>
    <property type="molecule type" value="Genomic_DNA"/>
</dbReference>
<dbReference type="InterPro" id="IPR001828">
    <property type="entry name" value="ANF_lig-bd_rcpt"/>
</dbReference>
<organism evidence="6 7">
    <name type="scientific">Xenoophorus captivus</name>
    <dbReference type="NCBI Taxonomy" id="1517983"/>
    <lineage>
        <taxon>Eukaryota</taxon>
        <taxon>Metazoa</taxon>
        <taxon>Chordata</taxon>
        <taxon>Craniata</taxon>
        <taxon>Vertebrata</taxon>
        <taxon>Euteleostomi</taxon>
        <taxon>Actinopterygii</taxon>
        <taxon>Neopterygii</taxon>
        <taxon>Teleostei</taxon>
        <taxon>Neoteleostei</taxon>
        <taxon>Acanthomorphata</taxon>
        <taxon>Ovalentaria</taxon>
        <taxon>Atherinomorphae</taxon>
        <taxon>Cyprinodontiformes</taxon>
        <taxon>Goodeidae</taxon>
        <taxon>Xenoophorus</taxon>
    </lineage>
</organism>
<dbReference type="SUPFAM" id="SSF53822">
    <property type="entry name" value="Periplasmic binding protein-like I"/>
    <property type="match status" value="2"/>
</dbReference>
<keyword evidence="3" id="KW-1133">Transmembrane helix</keyword>
<comment type="caution">
    <text evidence="6">The sequence shown here is derived from an EMBL/GenBank/DDBJ whole genome shotgun (WGS) entry which is preliminary data.</text>
</comment>
<proteinExistence type="predicted"/>
<keyword evidence="4" id="KW-0472">Membrane</keyword>
<evidence type="ECO:0000259" key="5">
    <source>
        <dbReference type="Pfam" id="PF01094"/>
    </source>
</evidence>
<protein>
    <recommendedName>
        <fullName evidence="5">Receptor ligand binding region domain-containing protein</fullName>
    </recommendedName>
</protein>
<dbReference type="Gene3D" id="3.40.50.2300">
    <property type="match status" value="1"/>
</dbReference>
<evidence type="ECO:0000256" key="3">
    <source>
        <dbReference type="ARBA" id="ARBA00022989"/>
    </source>
</evidence>
<keyword evidence="2" id="KW-0812">Transmembrane</keyword>
<dbReference type="InterPro" id="IPR028082">
    <property type="entry name" value="Peripla_BP_I"/>
</dbReference>
<sequence length="267" mass="29861">MLQLQHAFISVLLKWNQETIPPPPDVTRFCHYHTATPSPSTPTSSLSLPGHCSLLPQALNFHPSLRLHVNGLLRTLFALLAALSILPCQAHAAWFQVGVVGPWGCDPLFAKAFPNVAAQLAINRINRDPMLHGMPVRFVSFMENTPHGIRRTLAKVRKMKEIRAVILCMHSVLIGGSAQKLLLETAYDMQMIDGSLVFVPYDTLLYSLPYLNATYPAVKNNSKLLRAYDAMLTITIDSPRVSFYDAYREAIERGEVARTLKPQQVQF</sequence>
<evidence type="ECO:0000313" key="6">
    <source>
        <dbReference type="EMBL" id="MEQ2210197.1"/>
    </source>
</evidence>
<gene>
    <name evidence="6" type="ORF">XENOCAPTIV_009752</name>
</gene>
<dbReference type="Proteomes" id="UP001434883">
    <property type="component" value="Unassembled WGS sequence"/>
</dbReference>
<evidence type="ECO:0000256" key="2">
    <source>
        <dbReference type="ARBA" id="ARBA00022692"/>
    </source>
</evidence>
<evidence type="ECO:0000313" key="7">
    <source>
        <dbReference type="Proteomes" id="UP001434883"/>
    </source>
</evidence>
<accession>A0ABV0RPR9</accession>
<dbReference type="Pfam" id="PF01094">
    <property type="entry name" value="ANF_receptor"/>
    <property type="match status" value="1"/>
</dbReference>
<name>A0ABV0RPR9_9TELE</name>
<reference evidence="6 7" key="1">
    <citation type="submission" date="2021-06" db="EMBL/GenBank/DDBJ databases">
        <authorList>
            <person name="Palmer J.M."/>
        </authorList>
    </citation>
    <scope>NUCLEOTIDE SEQUENCE [LARGE SCALE GENOMIC DNA]</scope>
    <source>
        <strain evidence="6 7">XC_2019</strain>
        <tissue evidence="6">Muscle</tissue>
    </source>
</reference>
<evidence type="ECO:0000256" key="1">
    <source>
        <dbReference type="ARBA" id="ARBA00004370"/>
    </source>
</evidence>
<comment type="subcellular location">
    <subcellularLocation>
        <location evidence="1">Membrane</location>
    </subcellularLocation>
</comment>